<organism evidence="2 3">
    <name type="scientific">Prorocentrum cordatum</name>
    <dbReference type="NCBI Taxonomy" id="2364126"/>
    <lineage>
        <taxon>Eukaryota</taxon>
        <taxon>Sar</taxon>
        <taxon>Alveolata</taxon>
        <taxon>Dinophyceae</taxon>
        <taxon>Prorocentrales</taxon>
        <taxon>Prorocentraceae</taxon>
        <taxon>Prorocentrum</taxon>
    </lineage>
</organism>
<sequence length="107" mass="11613">APNGEPWRAGVGGGHARCGISGGRHRDYYRILNAAKKQGPEALARFKASNPRPREVEGALAFYQLAKAKMQPASKPPPPPPLQRGAAVRPRSCSEELQRGRCSEELQ</sequence>
<gene>
    <name evidence="2" type="ORF">PCOR1329_LOCUS46213</name>
</gene>
<comment type="caution">
    <text evidence="2">The sequence shown here is derived from an EMBL/GenBank/DDBJ whole genome shotgun (WGS) entry which is preliminary data.</text>
</comment>
<reference evidence="2" key="1">
    <citation type="submission" date="2023-10" db="EMBL/GenBank/DDBJ databases">
        <authorList>
            <person name="Chen Y."/>
            <person name="Shah S."/>
            <person name="Dougan E. K."/>
            <person name="Thang M."/>
            <person name="Chan C."/>
        </authorList>
    </citation>
    <scope>NUCLEOTIDE SEQUENCE [LARGE SCALE GENOMIC DNA]</scope>
</reference>
<name>A0ABN9UAI6_9DINO</name>
<evidence type="ECO:0000313" key="3">
    <source>
        <dbReference type="Proteomes" id="UP001189429"/>
    </source>
</evidence>
<accession>A0ABN9UAI6</accession>
<proteinExistence type="predicted"/>
<feature type="region of interest" description="Disordered" evidence="1">
    <location>
        <begin position="68"/>
        <end position="107"/>
    </location>
</feature>
<dbReference type="Proteomes" id="UP001189429">
    <property type="component" value="Unassembled WGS sequence"/>
</dbReference>
<feature type="non-terminal residue" evidence="2">
    <location>
        <position position="1"/>
    </location>
</feature>
<keyword evidence="3" id="KW-1185">Reference proteome</keyword>
<protein>
    <submittedName>
        <fullName evidence="2">Uncharacterized protein</fullName>
    </submittedName>
</protein>
<feature type="compositionally biased region" description="Basic and acidic residues" evidence="1">
    <location>
        <begin position="92"/>
        <end position="107"/>
    </location>
</feature>
<evidence type="ECO:0000256" key="1">
    <source>
        <dbReference type="SAM" id="MobiDB-lite"/>
    </source>
</evidence>
<evidence type="ECO:0000313" key="2">
    <source>
        <dbReference type="EMBL" id="CAK0855493.1"/>
    </source>
</evidence>
<dbReference type="EMBL" id="CAUYUJ010015558">
    <property type="protein sequence ID" value="CAK0855493.1"/>
    <property type="molecule type" value="Genomic_DNA"/>
</dbReference>